<feature type="region of interest" description="Disordered" evidence="1">
    <location>
        <begin position="89"/>
        <end position="108"/>
    </location>
</feature>
<evidence type="ECO:0000256" key="1">
    <source>
        <dbReference type="SAM" id="MobiDB-lite"/>
    </source>
</evidence>
<dbReference type="EMBL" id="UOEV01000057">
    <property type="protein sequence ID" value="VAW32556.1"/>
    <property type="molecule type" value="Genomic_DNA"/>
</dbReference>
<name>A0A3B0VKB9_9ZZZZ</name>
<proteinExistence type="predicted"/>
<feature type="non-terminal residue" evidence="2">
    <location>
        <position position="203"/>
    </location>
</feature>
<evidence type="ECO:0000313" key="2">
    <source>
        <dbReference type="EMBL" id="VAW32556.1"/>
    </source>
</evidence>
<organism evidence="2">
    <name type="scientific">hydrothermal vent metagenome</name>
    <dbReference type="NCBI Taxonomy" id="652676"/>
    <lineage>
        <taxon>unclassified sequences</taxon>
        <taxon>metagenomes</taxon>
        <taxon>ecological metagenomes</taxon>
    </lineage>
</organism>
<reference evidence="2" key="1">
    <citation type="submission" date="2018-06" db="EMBL/GenBank/DDBJ databases">
        <authorList>
            <person name="Zhirakovskaya E."/>
        </authorList>
    </citation>
    <scope>NUCLEOTIDE SEQUENCE</scope>
</reference>
<dbReference type="AlphaFoldDB" id="A0A3B0VKB9"/>
<gene>
    <name evidence="2" type="ORF">MNBD_CPR01-356</name>
</gene>
<protein>
    <submittedName>
        <fullName evidence="2">Uncharacterized protein</fullName>
    </submittedName>
</protein>
<sequence length="203" mass="20248">MHARMYVLTLLTLCVFVTFPMATHATATSTVITTSTTFAPGEYFFDTLRVASSSTLTLQGDPSRSGFKGVIIHANNVVVDDGSSISADAQGYPAGEGPGAPSPTNYSSGASYGGVGNGNTATSTYGSALHPTELGSGGYGFGGGAMQLIVTGTVQNDGRISADGYSASSGGSIYVTAHTLTGTGVFSAMGGALASGGSYHFPG</sequence>
<accession>A0A3B0VKB9</accession>